<reference evidence="1" key="1">
    <citation type="submission" date="2021-06" db="EMBL/GenBank/DDBJ databases">
        <authorList>
            <person name="Kallberg Y."/>
            <person name="Tangrot J."/>
            <person name="Rosling A."/>
        </authorList>
    </citation>
    <scope>NUCLEOTIDE SEQUENCE</scope>
    <source>
        <strain evidence="1">MA461A</strain>
    </source>
</reference>
<name>A0ACA9SF67_9GLOM</name>
<gene>
    <name evidence="1" type="ORF">RPERSI_LOCUS30501</name>
</gene>
<dbReference type="EMBL" id="CAJVQC010119164">
    <property type="protein sequence ID" value="CAG8837979.1"/>
    <property type="molecule type" value="Genomic_DNA"/>
</dbReference>
<sequence>QQILTQDFIIGIISKKIFSYLMVPQSVINVCAKYPYICPNQILDGGFIIFGEIGEYLTLLHLTPFIWAPLINP</sequence>
<accession>A0ACA9SF67</accession>
<evidence type="ECO:0000313" key="1">
    <source>
        <dbReference type="EMBL" id="CAG8837979.1"/>
    </source>
</evidence>
<proteinExistence type="predicted"/>
<feature type="non-terminal residue" evidence="1">
    <location>
        <position position="73"/>
    </location>
</feature>
<feature type="non-terminal residue" evidence="1">
    <location>
        <position position="1"/>
    </location>
</feature>
<keyword evidence="2" id="KW-1185">Reference proteome</keyword>
<dbReference type="Proteomes" id="UP000789920">
    <property type="component" value="Unassembled WGS sequence"/>
</dbReference>
<comment type="caution">
    <text evidence="1">The sequence shown here is derived from an EMBL/GenBank/DDBJ whole genome shotgun (WGS) entry which is preliminary data.</text>
</comment>
<organism evidence="1 2">
    <name type="scientific">Racocetra persica</name>
    <dbReference type="NCBI Taxonomy" id="160502"/>
    <lineage>
        <taxon>Eukaryota</taxon>
        <taxon>Fungi</taxon>
        <taxon>Fungi incertae sedis</taxon>
        <taxon>Mucoromycota</taxon>
        <taxon>Glomeromycotina</taxon>
        <taxon>Glomeromycetes</taxon>
        <taxon>Diversisporales</taxon>
        <taxon>Gigasporaceae</taxon>
        <taxon>Racocetra</taxon>
    </lineage>
</organism>
<protein>
    <submittedName>
        <fullName evidence="1">563_t:CDS:1</fullName>
    </submittedName>
</protein>
<evidence type="ECO:0000313" key="2">
    <source>
        <dbReference type="Proteomes" id="UP000789920"/>
    </source>
</evidence>